<dbReference type="Gene3D" id="2.40.50.180">
    <property type="entry name" value="CheA-289, Domain 4"/>
    <property type="match status" value="1"/>
</dbReference>
<dbReference type="InterPro" id="IPR002545">
    <property type="entry name" value="CheW-lke_dom"/>
</dbReference>
<keyword evidence="3" id="KW-1185">Reference proteome</keyword>
<gene>
    <name evidence="2" type="ORF">N4264_02800</name>
</gene>
<dbReference type="Gene3D" id="2.30.30.40">
    <property type="entry name" value="SH3 Domains"/>
    <property type="match status" value="1"/>
</dbReference>
<evidence type="ECO:0000313" key="2">
    <source>
        <dbReference type="EMBL" id="UXI68597.1"/>
    </source>
</evidence>
<dbReference type="SUPFAM" id="SSF50341">
    <property type="entry name" value="CheW-like"/>
    <property type="match status" value="1"/>
</dbReference>
<dbReference type="InterPro" id="IPR036061">
    <property type="entry name" value="CheW-like_dom_sf"/>
</dbReference>
<evidence type="ECO:0000259" key="1">
    <source>
        <dbReference type="PROSITE" id="PS50851"/>
    </source>
</evidence>
<organism evidence="2 3">
    <name type="scientific">Tahibacter amnicola</name>
    <dbReference type="NCBI Taxonomy" id="2976241"/>
    <lineage>
        <taxon>Bacteria</taxon>
        <taxon>Pseudomonadati</taxon>
        <taxon>Pseudomonadota</taxon>
        <taxon>Gammaproteobacteria</taxon>
        <taxon>Lysobacterales</taxon>
        <taxon>Rhodanobacteraceae</taxon>
        <taxon>Tahibacter</taxon>
    </lineage>
</organism>
<dbReference type="PANTHER" id="PTHR22617">
    <property type="entry name" value="CHEMOTAXIS SENSOR HISTIDINE KINASE-RELATED"/>
    <property type="match status" value="1"/>
</dbReference>
<dbReference type="EMBL" id="CP104694">
    <property type="protein sequence ID" value="UXI68597.1"/>
    <property type="molecule type" value="Genomic_DNA"/>
</dbReference>
<dbReference type="PROSITE" id="PS50851">
    <property type="entry name" value="CHEW"/>
    <property type="match status" value="1"/>
</dbReference>
<evidence type="ECO:0000313" key="3">
    <source>
        <dbReference type="Proteomes" id="UP001064632"/>
    </source>
</evidence>
<reference evidence="2" key="1">
    <citation type="submission" date="2022-09" db="EMBL/GenBank/DDBJ databases">
        <title>Tahibacter sp. nov., isolated from a fresh water.</title>
        <authorList>
            <person name="Baek J.H."/>
            <person name="Lee J.K."/>
            <person name="Kim J.M."/>
            <person name="Jeon C.O."/>
        </authorList>
    </citation>
    <scope>NUCLEOTIDE SEQUENCE</scope>
    <source>
        <strain evidence="2">W38</strain>
    </source>
</reference>
<dbReference type="Proteomes" id="UP001064632">
    <property type="component" value="Chromosome"/>
</dbReference>
<protein>
    <submittedName>
        <fullName evidence="2">Chemotaxis protein CheW</fullName>
    </submittedName>
</protein>
<dbReference type="PANTHER" id="PTHR22617:SF43">
    <property type="entry name" value="PROTEIN PILI"/>
    <property type="match status" value="1"/>
</dbReference>
<dbReference type="CDD" id="cd00588">
    <property type="entry name" value="CheW_like"/>
    <property type="match status" value="1"/>
</dbReference>
<dbReference type="InterPro" id="IPR039315">
    <property type="entry name" value="CheW"/>
</dbReference>
<dbReference type="Pfam" id="PF01584">
    <property type="entry name" value="CheW"/>
    <property type="match status" value="1"/>
</dbReference>
<sequence>MLFLLFQLGNDRYALDATQIVEVLPLVQLKQVPQAPAGLAGLLNYRGAAVPVVDLSQLALGRASAPRLSTRLIMARRGGADGSLLALVAEQATETLRCDAAEFVSSGFADPDTAYLGPVRVTQGRIVQRVEIDKLLTPAMLACLDSTAAPAS</sequence>
<feature type="domain" description="CheW-like" evidence="1">
    <location>
        <begin position="1"/>
        <end position="141"/>
    </location>
</feature>
<dbReference type="SMART" id="SM00260">
    <property type="entry name" value="CheW"/>
    <property type="match status" value="1"/>
</dbReference>
<accession>A0ABY6BFN0</accession>
<dbReference type="RefSeq" id="WP_261695555.1">
    <property type="nucleotide sequence ID" value="NZ_CP104694.1"/>
</dbReference>
<proteinExistence type="predicted"/>
<name>A0ABY6BFN0_9GAMM</name>